<dbReference type="OrthoDB" id="4565346at2"/>
<sequence>MPKAVWNGVVIAEAPENEIEIVEHNVYFPIERVKREYLKDSSHTTMCPWKGVASYYDVEVDGQVNRNAAWYYATPSEAAKAIKGRVAFWHGVEVSH</sequence>
<accession>A0A2R4CFT6</accession>
<keyword evidence="3" id="KW-1185">Reference proteome</keyword>
<evidence type="ECO:0000259" key="1">
    <source>
        <dbReference type="Pfam" id="PF04248"/>
    </source>
</evidence>
<protein>
    <recommendedName>
        <fullName evidence="1">DUF427 domain-containing protein</fullName>
    </recommendedName>
</protein>
<dbReference type="InterPro" id="IPR007361">
    <property type="entry name" value="DUF427"/>
</dbReference>
<dbReference type="Pfam" id="PF04248">
    <property type="entry name" value="NTP_transf_9"/>
    <property type="match status" value="1"/>
</dbReference>
<dbReference type="RefSeq" id="WP_107143811.1">
    <property type="nucleotide sequence ID" value="NZ_CP028324.1"/>
</dbReference>
<dbReference type="Proteomes" id="UP000240505">
    <property type="component" value="Chromosome"/>
</dbReference>
<evidence type="ECO:0000313" key="3">
    <source>
        <dbReference type="Proteomes" id="UP000240505"/>
    </source>
</evidence>
<organism evidence="2 3">
    <name type="scientific">Pseudoduganella armeniaca</name>
    <dbReference type="NCBI Taxonomy" id="2072590"/>
    <lineage>
        <taxon>Bacteria</taxon>
        <taxon>Pseudomonadati</taxon>
        <taxon>Pseudomonadota</taxon>
        <taxon>Betaproteobacteria</taxon>
        <taxon>Burkholderiales</taxon>
        <taxon>Oxalobacteraceae</taxon>
        <taxon>Telluria group</taxon>
        <taxon>Pseudoduganella</taxon>
    </lineage>
</organism>
<proteinExistence type="predicted"/>
<dbReference type="Gene3D" id="2.170.150.40">
    <property type="entry name" value="Domain of unknown function (DUF427)"/>
    <property type="match status" value="1"/>
</dbReference>
<dbReference type="InterPro" id="IPR038694">
    <property type="entry name" value="DUF427_sf"/>
</dbReference>
<dbReference type="EMBL" id="CP028324">
    <property type="protein sequence ID" value="AVR98476.1"/>
    <property type="molecule type" value="Genomic_DNA"/>
</dbReference>
<gene>
    <name evidence="2" type="ORF">C9I28_24675</name>
</gene>
<name>A0A2R4CFT6_9BURK</name>
<dbReference type="KEGG" id="masz:C9I28_24675"/>
<dbReference type="PANTHER" id="PTHR34310">
    <property type="entry name" value="DUF427 DOMAIN PROTEIN (AFU_ORTHOLOGUE AFUA_3G02220)"/>
    <property type="match status" value="1"/>
</dbReference>
<dbReference type="AlphaFoldDB" id="A0A2R4CFT6"/>
<evidence type="ECO:0000313" key="2">
    <source>
        <dbReference type="EMBL" id="AVR98476.1"/>
    </source>
</evidence>
<dbReference type="PANTHER" id="PTHR34310:SF5">
    <property type="entry name" value="DUF427 DOMAIN PROTEIN (AFU_ORTHOLOGUE AFUA_3G02220)"/>
    <property type="match status" value="1"/>
</dbReference>
<feature type="domain" description="DUF427" evidence="1">
    <location>
        <begin position="3"/>
        <end position="90"/>
    </location>
</feature>
<reference evidence="2 3" key="1">
    <citation type="submission" date="2018-03" db="EMBL/GenBank/DDBJ databases">
        <title>Massilia armeniaca sp. nov., isolated from desert soil.</title>
        <authorList>
            <person name="Huang H."/>
            <person name="Ren M."/>
        </authorList>
    </citation>
    <scope>NUCLEOTIDE SEQUENCE [LARGE SCALE GENOMIC DNA]</scope>
    <source>
        <strain evidence="2 3">ZMN-3</strain>
    </source>
</reference>